<comment type="caution">
    <text evidence="2">The sequence shown here is derived from an EMBL/GenBank/DDBJ whole genome shotgun (WGS) entry which is preliminary data.</text>
</comment>
<dbReference type="CDD" id="cd09272">
    <property type="entry name" value="RNase_HI_RT_Ty1"/>
    <property type="match status" value="1"/>
</dbReference>
<gene>
    <name evidence="2" type="ORF">GN244_ATG18353</name>
</gene>
<dbReference type="AlphaFoldDB" id="A0A833SR19"/>
<dbReference type="PANTHER" id="PTHR11439">
    <property type="entry name" value="GAG-POL-RELATED RETROTRANSPOSON"/>
    <property type="match status" value="1"/>
</dbReference>
<sequence>MKNTKLTILGLYVDDLLIVSRDAKHADQIMIKLHERFDVKDLGIASKCLGLHVEQLGGGIFLHQQSNIANLLSKTGVEDCKAVKTPMMTRCSSLANSDDAPFFDTQLMRETIGSLRWISNCTRPDITASVNYLARFVTRPTLRHWRAVKHLLRYLKGTSTTGLFFQYSHQANSALHPVMYSDSDWAGGQHDAMSTSGEVLILNGSSIAGYSKKQTTVALSTAEAEYIAGGTAATAFGFSNTW</sequence>
<dbReference type="EMBL" id="WSZM01000737">
    <property type="protein sequence ID" value="KAF4029895.1"/>
    <property type="molecule type" value="Genomic_DNA"/>
</dbReference>
<protein>
    <submittedName>
        <fullName evidence="2">Reverse transcriptase (RNA-dependent DNA polymerase)</fullName>
    </submittedName>
</protein>
<name>A0A833SR19_PHYIN</name>
<proteinExistence type="predicted"/>
<keyword evidence="2" id="KW-0695">RNA-directed DNA polymerase</keyword>
<accession>A0A833SR19</accession>
<dbReference type="PANTHER" id="PTHR11439:SF483">
    <property type="entry name" value="PEPTIDE SYNTHASE GLIP-LIKE, PUTATIVE (AFU_ORTHOLOGUE AFUA_3G12920)-RELATED"/>
    <property type="match status" value="1"/>
</dbReference>
<dbReference type="Proteomes" id="UP000602510">
    <property type="component" value="Unassembled WGS sequence"/>
</dbReference>
<dbReference type="GO" id="GO:0003964">
    <property type="term" value="F:RNA-directed DNA polymerase activity"/>
    <property type="evidence" value="ECO:0007669"/>
    <property type="project" value="UniProtKB-KW"/>
</dbReference>
<keyword evidence="2" id="KW-0548">Nucleotidyltransferase</keyword>
<feature type="domain" description="Reverse transcriptase Ty1/copia-type" evidence="1">
    <location>
        <begin position="7"/>
        <end position="88"/>
    </location>
</feature>
<evidence type="ECO:0000259" key="1">
    <source>
        <dbReference type="Pfam" id="PF07727"/>
    </source>
</evidence>
<evidence type="ECO:0000313" key="3">
    <source>
        <dbReference type="Proteomes" id="UP000602510"/>
    </source>
</evidence>
<organism evidence="2 3">
    <name type="scientific">Phytophthora infestans</name>
    <name type="common">Potato late blight agent</name>
    <name type="synonym">Botrytis infestans</name>
    <dbReference type="NCBI Taxonomy" id="4787"/>
    <lineage>
        <taxon>Eukaryota</taxon>
        <taxon>Sar</taxon>
        <taxon>Stramenopiles</taxon>
        <taxon>Oomycota</taxon>
        <taxon>Peronosporomycetes</taxon>
        <taxon>Peronosporales</taxon>
        <taxon>Peronosporaceae</taxon>
        <taxon>Phytophthora</taxon>
    </lineage>
</organism>
<reference evidence="2" key="1">
    <citation type="submission" date="2020-04" db="EMBL/GenBank/DDBJ databases">
        <title>Hybrid Assembly of Korean Phytophthora infestans isolates.</title>
        <authorList>
            <person name="Prokchorchik M."/>
            <person name="Lee Y."/>
            <person name="Seo J."/>
            <person name="Cho J.-H."/>
            <person name="Park Y.-E."/>
            <person name="Jang D.-C."/>
            <person name="Im J.-S."/>
            <person name="Choi J.-G."/>
            <person name="Park H.-J."/>
            <person name="Lee G.-B."/>
            <person name="Lee Y.-G."/>
            <person name="Hong S.-Y."/>
            <person name="Cho K."/>
            <person name="Sohn K.H."/>
        </authorList>
    </citation>
    <scope>NUCLEOTIDE SEQUENCE</scope>
    <source>
        <strain evidence="2">KR_1_A1</strain>
    </source>
</reference>
<evidence type="ECO:0000313" key="2">
    <source>
        <dbReference type="EMBL" id="KAF4029895.1"/>
    </source>
</evidence>
<dbReference type="InterPro" id="IPR013103">
    <property type="entry name" value="RVT_2"/>
</dbReference>
<keyword evidence="3" id="KW-1185">Reference proteome</keyword>
<dbReference type="Pfam" id="PF07727">
    <property type="entry name" value="RVT_2"/>
    <property type="match status" value="1"/>
</dbReference>
<keyword evidence="2" id="KW-0808">Transferase</keyword>